<dbReference type="InterPro" id="IPR049368">
    <property type="entry name" value="FkbO_Hyg5-like_N"/>
</dbReference>
<reference evidence="3 4" key="1">
    <citation type="submission" date="2018-03" db="EMBL/GenBank/DDBJ databases">
        <title>Genomic Encyclopedia of Type Strains, Phase III (KMG-III): the genomes of soil and plant-associated and newly described type strains.</title>
        <authorList>
            <person name="Whitman W."/>
        </authorList>
    </citation>
    <scope>NUCLEOTIDE SEQUENCE [LARGE SCALE GENOMIC DNA]</scope>
    <source>
        <strain evidence="3 4">CGMCC 4.7097</strain>
    </source>
</reference>
<evidence type="ECO:0000313" key="4">
    <source>
        <dbReference type="Proteomes" id="UP000241118"/>
    </source>
</evidence>
<keyword evidence="4" id="KW-1185">Reference proteome</keyword>
<dbReference type="InterPro" id="IPR031038">
    <property type="entry name" value="Chori_FkbO_Hyg5"/>
</dbReference>
<feature type="domain" description="Chorismatase FkbO/Hyg5-like N-terminal" evidence="2">
    <location>
        <begin position="63"/>
        <end position="179"/>
    </location>
</feature>
<proteinExistence type="predicted"/>
<dbReference type="NCBIfam" id="TIGR04444">
    <property type="entry name" value="chori_FkbO_Hyg5"/>
    <property type="match status" value="1"/>
</dbReference>
<comment type="caution">
    <text evidence="3">The sequence shown here is derived from an EMBL/GenBank/DDBJ whole genome shotgun (WGS) entry which is preliminary data.</text>
</comment>
<dbReference type="Proteomes" id="UP000241118">
    <property type="component" value="Unassembled WGS sequence"/>
</dbReference>
<name>A0A2P8HZZ0_SACCR</name>
<dbReference type="OrthoDB" id="1114505at2"/>
<evidence type="ECO:0000259" key="2">
    <source>
        <dbReference type="Pfam" id="PF21168"/>
    </source>
</evidence>
<dbReference type="SUPFAM" id="SSF55298">
    <property type="entry name" value="YjgF-like"/>
    <property type="match status" value="1"/>
</dbReference>
<accession>A0A2P8HZZ0</accession>
<dbReference type="InterPro" id="IPR035959">
    <property type="entry name" value="RutC-like_sf"/>
</dbReference>
<gene>
    <name evidence="3" type="ORF">B0I31_11874</name>
</gene>
<dbReference type="EMBL" id="PYAX01000018">
    <property type="protein sequence ID" value="PSL51761.1"/>
    <property type="molecule type" value="Genomic_DNA"/>
</dbReference>
<dbReference type="Pfam" id="PF21168">
    <property type="entry name" value="FkbO_Hyg5-like_N"/>
    <property type="match status" value="1"/>
</dbReference>
<sequence length="329" mass="36235">MRGNVIVRPPCTFRSAEEFAGLAGDTVLGAVRHSTAGGRPRWEHGLPVLPLHVVRPGEPEVVEVWHTEGDVVRTGEHRGMRYAHDGEVLFCAGWIGPSADCEEATHRAYLAAFELVERLGYPNVFRMWNTLDGITDRGSEVYRDFCVGRGRAFEERGRAVPASTDVGSLGGGVAFYFLAHRSHAAVHLENPLQAPAHEYPQQYGPRPPSFAHATYLKPEQGRGQLHVSGTASNLDHVTVAPGDVARQVQVTLAKIAALIGADNLARHGLDGGYRLEDLRAIKVYVQRREDVPLVTRLCRDEFSRRADLAVFTVDVRRPDLLVEIEGMTP</sequence>
<organism evidence="3 4">
    <name type="scientific">Saccharothrix carnea</name>
    <dbReference type="NCBI Taxonomy" id="1280637"/>
    <lineage>
        <taxon>Bacteria</taxon>
        <taxon>Bacillati</taxon>
        <taxon>Actinomycetota</taxon>
        <taxon>Actinomycetes</taxon>
        <taxon>Pseudonocardiales</taxon>
        <taxon>Pseudonocardiaceae</taxon>
        <taxon>Saccharothrix</taxon>
    </lineage>
</organism>
<dbReference type="AlphaFoldDB" id="A0A2P8HZZ0"/>
<feature type="active site" description="Proton acceptor" evidence="1">
    <location>
        <position position="323"/>
    </location>
</feature>
<evidence type="ECO:0000256" key="1">
    <source>
        <dbReference type="PIRSR" id="PIRSR631038-1"/>
    </source>
</evidence>
<evidence type="ECO:0000313" key="3">
    <source>
        <dbReference type="EMBL" id="PSL51761.1"/>
    </source>
</evidence>
<dbReference type="Gene3D" id="3.30.1330.40">
    <property type="entry name" value="RutC-like"/>
    <property type="match status" value="1"/>
</dbReference>
<protein>
    <submittedName>
        <fullName evidence="3">Chorismatase</fullName>
    </submittedName>
</protein>